<keyword evidence="2" id="KW-1185">Reference proteome</keyword>
<sequence length="165" mass="18042">MTSKQMPEELQQPLSYGTDQDQAGALARLTERYAAVLPEIRKREPQTASSELLSAVLGYQVTRMLREHRWWSKVMGPSTEVLDDRREDVAAAFALLEDALSELVAMRQFFLVVARHPTASTAKPLLTFEEVAAAVGLDSAQAAKSLYRHVVDNPSAASAGTDGTP</sequence>
<dbReference type="EMBL" id="JAELVF020000001">
    <property type="protein sequence ID" value="MBU7598906.1"/>
    <property type="molecule type" value="Genomic_DNA"/>
</dbReference>
<dbReference type="AlphaFoldDB" id="A0A949JPK1"/>
<proteinExistence type="predicted"/>
<comment type="caution">
    <text evidence="1">The sequence shown here is derived from an EMBL/GenBank/DDBJ whole genome shotgun (WGS) entry which is preliminary data.</text>
</comment>
<protein>
    <submittedName>
        <fullName evidence="1">Uncharacterized protein</fullName>
    </submittedName>
</protein>
<dbReference type="Proteomes" id="UP000694501">
    <property type="component" value="Unassembled WGS sequence"/>
</dbReference>
<organism evidence="1 2">
    <name type="scientific">Streptomyces tardus</name>
    <dbReference type="NCBI Taxonomy" id="2780544"/>
    <lineage>
        <taxon>Bacteria</taxon>
        <taxon>Bacillati</taxon>
        <taxon>Actinomycetota</taxon>
        <taxon>Actinomycetes</taxon>
        <taxon>Kitasatosporales</taxon>
        <taxon>Streptomycetaceae</taxon>
        <taxon>Streptomyces</taxon>
    </lineage>
</organism>
<reference evidence="1" key="1">
    <citation type="submission" date="2021-06" db="EMBL/GenBank/DDBJ databases">
        <title>Sequencing of actinobacteria type strains.</title>
        <authorList>
            <person name="Nguyen G.-S."/>
            <person name="Wentzel A."/>
        </authorList>
    </citation>
    <scope>NUCLEOTIDE SEQUENCE</scope>
    <source>
        <strain evidence="1">P38-E01</strain>
    </source>
</reference>
<name>A0A949JPK1_9ACTN</name>
<evidence type="ECO:0000313" key="1">
    <source>
        <dbReference type="EMBL" id="MBU7598906.1"/>
    </source>
</evidence>
<accession>A0A949JPK1</accession>
<gene>
    <name evidence="1" type="ORF">JGS22_015100</name>
</gene>
<evidence type="ECO:0000313" key="2">
    <source>
        <dbReference type="Proteomes" id="UP000694501"/>
    </source>
</evidence>
<dbReference type="RefSeq" id="WP_211041789.1">
    <property type="nucleotide sequence ID" value="NZ_JAELVF020000001.1"/>
</dbReference>